<evidence type="ECO:0008006" key="3">
    <source>
        <dbReference type="Google" id="ProtNLM"/>
    </source>
</evidence>
<organism evidence="1 2">
    <name type="scientific">Methanobrevibacter woesei</name>
    <dbReference type="NCBI Taxonomy" id="190976"/>
    <lineage>
        <taxon>Archaea</taxon>
        <taxon>Methanobacteriati</taxon>
        <taxon>Methanobacteriota</taxon>
        <taxon>Methanomada group</taxon>
        <taxon>Methanobacteria</taxon>
        <taxon>Methanobacteriales</taxon>
        <taxon>Methanobacteriaceae</taxon>
        <taxon>Methanobrevibacter</taxon>
    </lineage>
</organism>
<comment type="caution">
    <text evidence="1">The sequence shown here is derived from an EMBL/GenBank/DDBJ whole genome shotgun (WGS) entry which is preliminary data.</text>
</comment>
<keyword evidence="2" id="KW-1185">Reference proteome</keyword>
<dbReference type="EMBL" id="MZGU01000004">
    <property type="protein sequence ID" value="PWB86312.1"/>
    <property type="molecule type" value="Genomic_DNA"/>
</dbReference>
<accession>A0A2U1S8C0</accession>
<reference evidence="1 2" key="1">
    <citation type="submission" date="2017-03" db="EMBL/GenBank/DDBJ databases">
        <title>Genome sequence of Methanobrevibacter wosei.</title>
        <authorList>
            <person name="Poehlein A."/>
            <person name="Seedorf H."/>
            <person name="Daniel R."/>
        </authorList>
    </citation>
    <scope>NUCLEOTIDE SEQUENCE [LARGE SCALE GENOMIC DNA]</scope>
    <source>
        <strain evidence="1 2">DSM 11979</strain>
    </source>
</reference>
<dbReference type="OrthoDB" id="73362at2157"/>
<dbReference type="AlphaFoldDB" id="A0A2U1S8C0"/>
<dbReference type="InterPro" id="IPR019271">
    <property type="entry name" value="DUF2284_metal-binding"/>
</dbReference>
<evidence type="ECO:0000313" key="2">
    <source>
        <dbReference type="Proteomes" id="UP000245577"/>
    </source>
</evidence>
<evidence type="ECO:0000313" key="1">
    <source>
        <dbReference type="EMBL" id="PWB86312.1"/>
    </source>
</evidence>
<protein>
    <recommendedName>
        <fullName evidence="3">Metal-binding protein</fullName>
    </recommendedName>
</protein>
<gene>
    <name evidence="1" type="ORF">MBBWO_11670</name>
</gene>
<dbReference type="Pfam" id="PF10050">
    <property type="entry name" value="DUF2284"/>
    <property type="match status" value="1"/>
</dbReference>
<dbReference type="Proteomes" id="UP000245577">
    <property type="component" value="Unassembled WGS sequence"/>
</dbReference>
<proteinExistence type="predicted"/>
<sequence>MALFEVEQLTADLDVDEYYEKYVDVEKYLEYCKECSDYATNWSCPPYDFDPNDIWKSYNKLKVVAFKYNFSKELLDETFEEDQLNIFLKRLDRTKVKLMNVIYRMEDENSMGLGMGPCNLCPMCTRSFGMPCKMPFKLRYSIESLGGNVDDMIKEVFDIEIKYPKDGKLPEYLMFVGGLLYDKK</sequence>
<dbReference type="RefSeq" id="WP_116669938.1">
    <property type="nucleotide sequence ID" value="NZ_CASEFK010000001.1"/>
</dbReference>
<name>A0A2U1S8C0_9EURY</name>